<gene>
    <name evidence="3" type="ORF">AMURIS_01741</name>
</gene>
<evidence type="ECO:0000256" key="2">
    <source>
        <dbReference type="ARBA" id="ARBA00023125"/>
    </source>
</evidence>
<keyword evidence="4" id="KW-1185">Reference proteome</keyword>
<evidence type="ECO:0000256" key="1">
    <source>
        <dbReference type="ARBA" id="ARBA00022747"/>
    </source>
</evidence>
<dbReference type="InterPro" id="IPR052021">
    <property type="entry name" value="Type-I_RS_S_subunit"/>
</dbReference>
<sequence length="393" mass="45056">MKSGYKTIEELVVRVDERNFNNETNVLLGVSIDKCFIPSVANTIGTDLTKYKLIRKNDFAVSLMQVSRDSRIPIARQKEYDVAIMSPAYPIFRVKNPDEILPEYLEMWFKRDEFDREAAFIAVGGVRGSMPWNEFAQMQVYAPDIEQQKKIVEAYKIVEDRIELKQKINDNLAEQCSCILYNQYTADISNGKTWTKYRVQDLIDMEYIEAPMDGNHGEIHPKVSDYVSSGVPFIMANNLADGFVDFSQCAFVTEKQAKTLRKGFAKPDDVLLTHKATLGRVAIVPMNYKYIILTPQVTYYRIKKWLSNIYLRYYFASSYFQSVLESFAGGGSTRAYIGITKQYELPIYLPCKSSMESITKVLSSLERVRTLNQAEIIGLKTVRDTMVSQLSSR</sequence>
<dbReference type="EMBL" id="OFSM01000008">
    <property type="protein sequence ID" value="SOY29026.1"/>
    <property type="molecule type" value="Genomic_DNA"/>
</dbReference>
<dbReference type="GO" id="GO:0003677">
    <property type="term" value="F:DNA binding"/>
    <property type="evidence" value="ECO:0007669"/>
    <property type="project" value="UniProtKB-KW"/>
</dbReference>
<dbReference type="AlphaFoldDB" id="A0A2K4ZEY5"/>
<dbReference type="PANTHER" id="PTHR30408">
    <property type="entry name" value="TYPE-1 RESTRICTION ENZYME ECOKI SPECIFICITY PROTEIN"/>
    <property type="match status" value="1"/>
</dbReference>
<keyword evidence="2" id="KW-0238">DNA-binding</keyword>
<dbReference type="Proteomes" id="UP000236311">
    <property type="component" value="Unassembled WGS sequence"/>
</dbReference>
<accession>A0A2K4ZEY5</accession>
<dbReference type="InterPro" id="IPR044946">
    <property type="entry name" value="Restrct_endonuc_typeI_TRD_sf"/>
</dbReference>
<name>A0A2K4ZEY5_9FIRM</name>
<reference evidence="3 4" key="1">
    <citation type="submission" date="2018-01" db="EMBL/GenBank/DDBJ databases">
        <authorList>
            <person name="Gaut B.S."/>
            <person name="Morton B.R."/>
            <person name="Clegg M.T."/>
            <person name="Duvall M.R."/>
        </authorList>
    </citation>
    <scope>NUCLEOTIDE SEQUENCE [LARGE SCALE GENOMIC DNA]</scope>
    <source>
        <strain evidence="3">GP69</strain>
    </source>
</reference>
<keyword evidence="1" id="KW-0680">Restriction system</keyword>
<dbReference type="RefSeq" id="WP_242982372.1">
    <property type="nucleotide sequence ID" value="NZ_JANJZD010000007.1"/>
</dbReference>
<evidence type="ECO:0000313" key="4">
    <source>
        <dbReference type="Proteomes" id="UP000236311"/>
    </source>
</evidence>
<evidence type="ECO:0000313" key="3">
    <source>
        <dbReference type="EMBL" id="SOY29026.1"/>
    </source>
</evidence>
<protein>
    <submittedName>
        <fullName evidence="3">EcoKI restriction-modification system protein HsdS</fullName>
    </submittedName>
</protein>
<dbReference type="PANTHER" id="PTHR30408:SF12">
    <property type="entry name" value="TYPE I RESTRICTION ENZYME MJAVIII SPECIFICITY SUBUNIT"/>
    <property type="match status" value="1"/>
</dbReference>
<dbReference type="Gene3D" id="3.90.220.20">
    <property type="entry name" value="DNA methylase specificity domains"/>
    <property type="match status" value="2"/>
</dbReference>
<dbReference type="GO" id="GO:0009307">
    <property type="term" value="P:DNA restriction-modification system"/>
    <property type="evidence" value="ECO:0007669"/>
    <property type="project" value="UniProtKB-KW"/>
</dbReference>
<dbReference type="SUPFAM" id="SSF116734">
    <property type="entry name" value="DNA methylase specificity domain"/>
    <property type="match status" value="2"/>
</dbReference>
<dbReference type="CDD" id="cd16961">
    <property type="entry name" value="RMtype1_S_TRD-CR_like"/>
    <property type="match status" value="1"/>
</dbReference>
<organism evidence="3 4">
    <name type="scientific">Acetatifactor muris</name>
    <dbReference type="NCBI Taxonomy" id="879566"/>
    <lineage>
        <taxon>Bacteria</taxon>
        <taxon>Bacillati</taxon>
        <taxon>Bacillota</taxon>
        <taxon>Clostridia</taxon>
        <taxon>Lachnospirales</taxon>
        <taxon>Lachnospiraceae</taxon>
        <taxon>Acetatifactor</taxon>
    </lineage>
</organism>
<proteinExistence type="predicted"/>